<dbReference type="GO" id="GO:0003677">
    <property type="term" value="F:DNA binding"/>
    <property type="evidence" value="ECO:0007669"/>
    <property type="project" value="UniProtKB-KW"/>
</dbReference>
<dbReference type="InterPro" id="IPR058245">
    <property type="entry name" value="NreC/VraR/RcsB-like_REC"/>
</dbReference>
<dbReference type="PRINTS" id="PR00038">
    <property type="entry name" value="HTHLUXR"/>
</dbReference>
<dbReference type="Pfam" id="PF00072">
    <property type="entry name" value="Response_reg"/>
    <property type="match status" value="1"/>
</dbReference>
<name>A0A2V4IGX0_9PSED</name>
<dbReference type="PROSITE" id="PS50110">
    <property type="entry name" value="RESPONSE_REGULATORY"/>
    <property type="match status" value="1"/>
</dbReference>
<evidence type="ECO:0000313" key="6">
    <source>
        <dbReference type="EMBL" id="PYB80517.1"/>
    </source>
</evidence>
<evidence type="ECO:0000256" key="1">
    <source>
        <dbReference type="ARBA" id="ARBA00022553"/>
    </source>
</evidence>
<evidence type="ECO:0000256" key="2">
    <source>
        <dbReference type="ARBA" id="ARBA00023125"/>
    </source>
</evidence>
<dbReference type="Pfam" id="PF00196">
    <property type="entry name" value="GerE"/>
    <property type="match status" value="1"/>
</dbReference>
<organism evidence="6 7">
    <name type="scientific">Pseudomonas soli</name>
    <dbReference type="NCBI Taxonomy" id="1306993"/>
    <lineage>
        <taxon>Bacteria</taxon>
        <taxon>Pseudomonadati</taxon>
        <taxon>Pseudomonadota</taxon>
        <taxon>Gammaproteobacteria</taxon>
        <taxon>Pseudomonadales</taxon>
        <taxon>Pseudomonadaceae</taxon>
        <taxon>Pseudomonas</taxon>
    </lineage>
</organism>
<dbReference type="CDD" id="cd06170">
    <property type="entry name" value="LuxR_C_like"/>
    <property type="match status" value="1"/>
</dbReference>
<dbReference type="SUPFAM" id="SSF46894">
    <property type="entry name" value="C-terminal effector domain of the bipartite response regulators"/>
    <property type="match status" value="1"/>
</dbReference>
<keyword evidence="1 3" id="KW-0597">Phosphoprotein</keyword>
<dbReference type="GO" id="GO:0000160">
    <property type="term" value="P:phosphorelay signal transduction system"/>
    <property type="evidence" value="ECO:0007669"/>
    <property type="project" value="InterPro"/>
</dbReference>
<dbReference type="InterPro" id="IPR039420">
    <property type="entry name" value="WalR-like"/>
</dbReference>
<feature type="modified residue" description="4-aspartylphosphate" evidence="3">
    <location>
        <position position="56"/>
    </location>
</feature>
<dbReference type="GO" id="GO:0006355">
    <property type="term" value="P:regulation of DNA-templated transcription"/>
    <property type="evidence" value="ECO:0007669"/>
    <property type="project" value="InterPro"/>
</dbReference>
<keyword evidence="2 6" id="KW-0238">DNA-binding</keyword>
<dbReference type="InterPro" id="IPR036388">
    <property type="entry name" value="WH-like_DNA-bd_sf"/>
</dbReference>
<evidence type="ECO:0000313" key="7">
    <source>
        <dbReference type="Proteomes" id="UP000247620"/>
    </source>
</evidence>
<evidence type="ECO:0000259" key="5">
    <source>
        <dbReference type="PROSITE" id="PS50110"/>
    </source>
</evidence>
<gene>
    <name evidence="6" type="ORF">DMX07_15100</name>
</gene>
<dbReference type="Gene3D" id="3.40.50.2300">
    <property type="match status" value="1"/>
</dbReference>
<comment type="caution">
    <text evidence="6">The sequence shown here is derived from an EMBL/GenBank/DDBJ whole genome shotgun (WGS) entry which is preliminary data.</text>
</comment>
<dbReference type="InterPro" id="IPR000792">
    <property type="entry name" value="Tscrpt_reg_LuxR_C"/>
</dbReference>
<dbReference type="Proteomes" id="UP000247620">
    <property type="component" value="Unassembled WGS sequence"/>
</dbReference>
<dbReference type="SMART" id="SM00448">
    <property type="entry name" value="REC"/>
    <property type="match status" value="1"/>
</dbReference>
<dbReference type="SUPFAM" id="SSF52172">
    <property type="entry name" value="CheY-like"/>
    <property type="match status" value="1"/>
</dbReference>
<dbReference type="InterPro" id="IPR011006">
    <property type="entry name" value="CheY-like_superfamily"/>
</dbReference>
<feature type="domain" description="Response regulatory" evidence="5">
    <location>
        <begin position="5"/>
        <end position="125"/>
    </location>
</feature>
<proteinExistence type="predicted"/>
<dbReference type="PANTHER" id="PTHR43214:SF17">
    <property type="entry name" value="TRANSCRIPTIONAL REGULATORY PROTEIN RCSB"/>
    <property type="match status" value="1"/>
</dbReference>
<dbReference type="PROSITE" id="PS50043">
    <property type="entry name" value="HTH_LUXR_2"/>
    <property type="match status" value="1"/>
</dbReference>
<evidence type="ECO:0000259" key="4">
    <source>
        <dbReference type="PROSITE" id="PS50043"/>
    </source>
</evidence>
<dbReference type="InterPro" id="IPR001789">
    <property type="entry name" value="Sig_transdc_resp-reg_receiver"/>
</dbReference>
<sequence length="215" mass="24271">MIEQKIVIADDHPIVLLGVREIVQRDGRYTVVGEAVNSSELVSQLREHQPQLLITDFNMPGDSSYGDGLKLIEYVLRNFPSTKILVLTMISNTFIISRLQQLGVAGVIQKNHLNKEIERALTALSNECRYINSSSETRSKTKQPSLIEDRFYSLSPRELEVLRMFVTGMSVGDIARHLCRSNKTVSAQKISAMRKLEIDNDQALIKYCIEAGQFT</sequence>
<dbReference type="SMART" id="SM00421">
    <property type="entry name" value="HTH_LUXR"/>
    <property type="match status" value="1"/>
</dbReference>
<dbReference type="RefSeq" id="WP_110701058.1">
    <property type="nucleotide sequence ID" value="NZ_CP151184.1"/>
</dbReference>
<evidence type="ECO:0000256" key="3">
    <source>
        <dbReference type="PROSITE-ProRule" id="PRU00169"/>
    </source>
</evidence>
<dbReference type="AlphaFoldDB" id="A0A2V4IGX0"/>
<dbReference type="InterPro" id="IPR016032">
    <property type="entry name" value="Sig_transdc_resp-reg_C-effctor"/>
</dbReference>
<reference evidence="6 7" key="1">
    <citation type="submission" date="2018-06" db="EMBL/GenBank/DDBJ databases">
        <title>Pseudomonas diversity within urban Lake Michigan freshwaters.</title>
        <authorList>
            <person name="Batrich M."/>
            <person name="Hatzopoulos T."/>
            <person name="Putonti C."/>
        </authorList>
    </citation>
    <scope>NUCLEOTIDE SEQUENCE [LARGE SCALE GENOMIC DNA]</scope>
    <source>
        <strain evidence="6 7">LBp-160603</strain>
    </source>
</reference>
<feature type="domain" description="HTH luxR-type" evidence="4">
    <location>
        <begin position="147"/>
        <end position="212"/>
    </location>
</feature>
<dbReference type="EMBL" id="QJRO01000009">
    <property type="protein sequence ID" value="PYB80517.1"/>
    <property type="molecule type" value="Genomic_DNA"/>
</dbReference>
<dbReference type="PROSITE" id="PS00622">
    <property type="entry name" value="HTH_LUXR_1"/>
    <property type="match status" value="1"/>
</dbReference>
<dbReference type="Gene3D" id="1.10.10.10">
    <property type="entry name" value="Winged helix-like DNA-binding domain superfamily/Winged helix DNA-binding domain"/>
    <property type="match status" value="1"/>
</dbReference>
<accession>A0A2V4IGX0</accession>
<dbReference type="CDD" id="cd17535">
    <property type="entry name" value="REC_NarL-like"/>
    <property type="match status" value="1"/>
</dbReference>
<dbReference type="PANTHER" id="PTHR43214">
    <property type="entry name" value="TWO-COMPONENT RESPONSE REGULATOR"/>
    <property type="match status" value="1"/>
</dbReference>
<protein>
    <submittedName>
        <fullName evidence="6">DNA-binding response regulator</fullName>
    </submittedName>
</protein>